<keyword evidence="1" id="KW-1277">Toxin-antitoxin system</keyword>
<sequence>MRLSERPLDFDFILKQLQRAPEALMPYRKEVAALLLFGSASRDEVTPLSDIDLAVLYREGLSEWEMFKIHSNLYLDLSRLMHTDDFDLVNLNVAPLTLQFSAIEDKVILVLYDPQTLIDFQAKVLGAYLDFYPILREYYKRLIGASEEPSMDIKLMNQIELLQEYISRLEKIRQKPIEEYLKDKTLQAATERYLQIAIETCINIGNRLLSLHQFKGNFKAPKTYADIFKTLASLNVIPKDFADKLARMCAMRNILVHVYWEVDSKLVYRTIHYELDDFGKFLSYVMAFLNKLEEQKG</sequence>
<evidence type="ECO:0000256" key="2">
    <source>
        <dbReference type="ARBA" id="ARBA00022722"/>
    </source>
</evidence>
<organism evidence="6 7">
    <name type="scientific">Acetomicrobium hydrogeniformans ATCC BAA-1850</name>
    <dbReference type="NCBI Taxonomy" id="592015"/>
    <lineage>
        <taxon>Bacteria</taxon>
        <taxon>Thermotogati</taxon>
        <taxon>Synergistota</taxon>
        <taxon>Synergistia</taxon>
        <taxon>Synergistales</taxon>
        <taxon>Acetomicrobiaceae</taxon>
        <taxon>Acetomicrobium</taxon>
    </lineage>
</organism>
<dbReference type="PANTHER" id="PTHR33397:SF5">
    <property type="entry name" value="RNASE YUTE-RELATED"/>
    <property type="match status" value="1"/>
</dbReference>
<dbReference type="Gene3D" id="3.30.460.10">
    <property type="entry name" value="Beta Polymerase, domain 2"/>
    <property type="match status" value="1"/>
</dbReference>
<comment type="similarity">
    <text evidence="4">Belongs to the HepT RNase toxin family.</text>
</comment>
<dbReference type="GO" id="GO:0016787">
    <property type="term" value="F:hydrolase activity"/>
    <property type="evidence" value="ECO:0007669"/>
    <property type="project" value="UniProtKB-KW"/>
</dbReference>
<accession>A0A0T5X7R0</accession>
<gene>
    <name evidence="6" type="ORF">HMPREF1705_04258</name>
</gene>
<dbReference type="eggNOG" id="COG1669">
    <property type="taxonomic scope" value="Bacteria"/>
</dbReference>
<dbReference type="InterPro" id="IPR041633">
    <property type="entry name" value="Polbeta"/>
</dbReference>
<evidence type="ECO:0000313" key="7">
    <source>
        <dbReference type="Proteomes" id="UP000005273"/>
    </source>
</evidence>
<dbReference type="InterPro" id="IPR037038">
    <property type="entry name" value="HepT-like_sf"/>
</dbReference>
<keyword evidence="6" id="KW-0808">Transferase</keyword>
<dbReference type="EMBL" id="ACJX03000001">
    <property type="protein sequence ID" value="KRT34399.1"/>
    <property type="molecule type" value="Genomic_DNA"/>
</dbReference>
<dbReference type="Gene3D" id="1.20.120.580">
    <property type="entry name" value="bsu32300-like"/>
    <property type="match status" value="1"/>
</dbReference>
<evidence type="ECO:0000256" key="4">
    <source>
        <dbReference type="ARBA" id="ARBA00024207"/>
    </source>
</evidence>
<dbReference type="AlphaFoldDB" id="A0A0T5X7R0"/>
<dbReference type="eggNOG" id="COG2445">
    <property type="taxonomic scope" value="Bacteria"/>
</dbReference>
<dbReference type="Pfam" id="PF18765">
    <property type="entry name" value="Polbeta"/>
    <property type="match status" value="1"/>
</dbReference>
<dbReference type="GO" id="GO:0110001">
    <property type="term" value="C:toxin-antitoxin complex"/>
    <property type="evidence" value="ECO:0007669"/>
    <property type="project" value="InterPro"/>
</dbReference>
<dbReference type="NCBIfam" id="NF047752">
    <property type="entry name" value="MntA_antitoxin"/>
    <property type="match status" value="1"/>
</dbReference>
<evidence type="ECO:0000313" key="6">
    <source>
        <dbReference type="EMBL" id="KRT34399.1"/>
    </source>
</evidence>
<dbReference type="PANTHER" id="PTHR33397">
    <property type="entry name" value="UPF0331 PROTEIN YUTE"/>
    <property type="match status" value="1"/>
</dbReference>
<proteinExistence type="inferred from homology"/>
<dbReference type="OrthoDB" id="360741at2"/>
<dbReference type="SUPFAM" id="SSF81593">
    <property type="entry name" value="Nucleotidyltransferase substrate binding subunit/domain"/>
    <property type="match status" value="1"/>
</dbReference>
<dbReference type="SUPFAM" id="SSF81301">
    <property type="entry name" value="Nucleotidyltransferase"/>
    <property type="match status" value="1"/>
</dbReference>
<protein>
    <submittedName>
        <fullName evidence="6">Nucleotidyltransferase domain protein</fullName>
    </submittedName>
</protein>
<dbReference type="RefSeq" id="WP_009200718.1">
    <property type="nucleotide sequence ID" value="NZ_ACJX03000001.1"/>
</dbReference>
<dbReference type="Proteomes" id="UP000005273">
    <property type="component" value="Unassembled WGS sequence"/>
</dbReference>
<dbReference type="GO" id="GO:0016740">
    <property type="term" value="F:transferase activity"/>
    <property type="evidence" value="ECO:0007669"/>
    <property type="project" value="UniProtKB-KW"/>
</dbReference>
<dbReference type="CDD" id="cd05403">
    <property type="entry name" value="NT_KNTase_like"/>
    <property type="match status" value="1"/>
</dbReference>
<dbReference type="Pfam" id="PF01934">
    <property type="entry name" value="HepT-like"/>
    <property type="match status" value="1"/>
</dbReference>
<evidence type="ECO:0000256" key="1">
    <source>
        <dbReference type="ARBA" id="ARBA00022649"/>
    </source>
</evidence>
<dbReference type="InterPro" id="IPR043519">
    <property type="entry name" value="NT_sf"/>
</dbReference>
<dbReference type="InterPro" id="IPR052379">
    <property type="entry name" value="Type_VII_TA_RNase"/>
</dbReference>
<dbReference type="GO" id="GO:0004540">
    <property type="term" value="F:RNA nuclease activity"/>
    <property type="evidence" value="ECO:0007669"/>
    <property type="project" value="InterPro"/>
</dbReference>
<keyword evidence="2" id="KW-0540">Nuclease</keyword>
<comment type="caution">
    <text evidence="6">The sequence shown here is derived from an EMBL/GenBank/DDBJ whole genome shotgun (WGS) entry which is preliminary data.</text>
</comment>
<keyword evidence="7" id="KW-1185">Reference proteome</keyword>
<evidence type="ECO:0000256" key="3">
    <source>
        <dbReference type="ARBA" id="ARBA00022801"/>
    </source>
</evidence>
<dbReference type="STRING" id="592015.HMPREF1705_04258"/>
<keyword evidence="3" id="KW-0378">Hydrolase</keyword>
<feature type="domain" description="Polymerase beta nucleotidyltransferase" evidence="5">
    <location>
        <begin position="28"/>
        <end position="113"/>
    </location>
</feature>
<name>A0A0T5X7R0_9BACT</name>
<reference evidence="7" key="1">
    <citation type="submission" date="2012-09" db="EMBL/GenBank/DDBJ databases">
        <authorList>
            <person name="Weinstock G."/>
            <person name="Sodergren E."/>
            <person name="Clifton S."/>
            <person name="Fulton L."/>
            <person name="Fulton B."/>
            <person name="Courtney L."/>
            <person name="Fronick C."/>
            <person name="Harrison M."/>
            <person name="Strong C."/>
            <person name="Farmer C."/>
            <person name="Delehaunty K."/>
            <person name="Markovic C."/>
            <person name="Hall O."/>
            <person name="Minx P."/>
            <person name="Tomlinson C."/>
            <person name="Mitreva M."/>
            <person name="Nelson J."/>
            <person name="Hou S."/>
            <person name="Wollam A."/>
            <person name="Pepin K.H."/>
            <person name="Johnson M."/>
            <person name="Bhonagiri V."/>
            <person name="Nash W.E."/>
            <person name="Suruliraj S."/>
            <person name="Warren W."/>
            <person name="Chinwalla A."/>
            <person name="Mardis E.R."/>
            <person name="Wilson R.K."/>
        </authorList>
    </citation>
    <scope>NUCLEOTIDE SEQUENCE [LARGE SCALE GENOMIC DNA]</scope>
    <source>
        <strain evidence="7">OS1</strain>
    </source>
</reference>
<evidence type="ECO:0000259" key="5">
    <source>
        <dbReference type="Pfam" id="PF18765"/>
    </source>
</evidence>
<dbReference type="InterPro" id="IPR008201">
    <property type="entry name" value="HepT-like"/>
</dbReference>
<dbReference type="NCBIfam" id="NF047751">
    <property type="entry name" value="HepT_toxin"/>
    <property type="match status" value="1"/>
</dbReference>